<evidence type="ECO:0000313" key="1">
    <source>
        <dbReference type="EMBL" id="QJA49560.1"/>
    </source>
</evidence>
<proteinExistence type="predicted"/>
<protein>
    <submittedName>
        <fullName evidence="1">Uncharacterized protein</fullName>
    </submittedName>
</protein>
<dbReference type="EMBL" id="MT144142">
    <property type="protein sequence ID" value="QJA49560.1"/>
    <property type="molecule type" value="Genomic_DNA"/>
</dbReference>
<dbReference type="EMBL" id="MT141526">
    <property type="protein sequence ID" value="QJA64793.1"/>
    <property type="molecule type" value="Genomic_DNA"/>
</dbReference>
<name>A0A6H1ZQT3_9ZZZZ</name>
<evidence type="ECO:0000313" key="2">
    <source>
        <dbReference type="EMBL" id="QJA64793.1"/>
    </source>
</evidence>
<reference evidence="1" key="1">
    <citation type="submission" date="2020-03" db="EMBL/GenBank/DDBJ databases">
        <title>The deep terrestrial virosphere.</title>
        <authorList>
            <person name="Holmfeldt K."/>
            <person name="Nilsson E."/>
            <person name="Simone D."/>
            <person name="Lopez-Fernandez M."/>
            <person name="Wu X."/>
            <person name="de Brujin I."/>
            <person name="Lundin D."/>
            <person name="Andersson A."/>
            <person name="Bertilsson S."/>
            <person name="Dopson M."/>
        </authorList>
    </citation>
    <scope>NUCLEOTIDE SEQUENCE</scope>
    <source>
        <strain evidence="2">MM415B00465</strain>
        <strain evidence="1">TM448A01404</strain>
    </source>
</reference>
<accession>A0A6H1ZQT3</accession>
<organism evidence="1">
    <name type="scientific">viral metagenome</name>
    <dbReference type="NCBI Taxonomy" id="1070528"/>
    <lineage>
        <taxon>unclassified sequences</taxon>
        <taxon>metagenomes</taxon>
        <taxon>organismal metagenomes</taxon>
    </lineage>
</organism>
<sequence length="62" mass="6675">MATKKKKWIQGAIKRPGAFSAKAKNAGMSTAAYAKKKKGAPGQVGKQARLAMTLAKMRKKKK</sequence>
<dbReference type="AlphaFoldDB" id="A0A6H1ZQT3"/>
<gene>
    <name evidence="2" type="ORF">MM415B00465_0027</name>
    <name evidence="1" type="ORF">TM448A01404_0014</name>
</gene>